<dbReference type="Proteomes" id="UP001549111">
    <property type="component" value="Unassembled WGS sequence"/>
</dbReference>
<accession>A0ABV2ISL3</accession>
<protein>
    <recommendedName>
        <fullName evidence="1">YhcG N-terminal domain-containing protein</fullName>
    </recommendedName>
</protein>
<organism evidence="2 3">
    <name type="scientific">Sphaerotilus sulfidivorans</name>
    <dbReference type="NCBI Taxonomy" id="639200"/>
    <lineage>
        <taxon>Bacteria</taxon>
        <taxon>Pseudomonadati</taxon>
        <taxon>Pseudomonadota</taxon>
        <taxon>Betaproteobacteria</taxon>
        <taxon>Burkholderiales</taxon>
        <taxon>Sphaerotilaceae</taxon>
        <taxon>Sphaerotilus</taxon>
    </lineage>
</organism>
<evidence type="ECO:0000259" key="1">
    <source>
        <dbReference type="Pfam" id="PF17761"/>
    </source>
</evidence>
<dbReference type="PANTHER" id="PTHR30547:SF5">
    <property type="entry name" value="NUCLEASE YHCG-RELATED"/>
    <property type="match status" value="1"/>
</dbReference>
<sequence>MTQLNTTSTADEDRFAEIVQIIELTRLQTVLGVNSALVKHYFQLGAIISRRVAAAEWGDGVMTQLAAYIARTQRVLRGFTRANPFRMRQFYEAYAHDQKVSALPRQLPWTHNLIILSQNK</sequence>
<gene>
    <name evidence="2" type="ORF">ABIC99_003610</name>
</gene>
<feature type="domain" description="YhcG N-terminal" evidence="1">
    <location>
        <begin position="17"/>
        <end position="117"/>
    </location>
</feature>
<dbReference type="InterPro" id="IPR041527">
    <property type="entry name" value="YhcG_N"/>
</dbReference>
<dbReference type="RefSeq" id="WP_219340968.1">
    <property type="nucleotide sequence ID" value="NZ_JACCPY010000030.1"/>
</dbReference>
<dbReference type="InterPro" id="IPR053148">
    <property type="entry name" value="PD-DEXK-like_domain"/>
</dbReference>
<proteinExistence type="predicted"/>
<comment type="caution">
    <text evidence="2">The sequence shown here is derived from an EMBL/GenBank/DDBJ whole genome shotgun (WGS) entry which is preliminary data.</text>
</comment>
<name>A0ABV2ISL3_9BURK</name>
<dbReference type="Pfam" id="PF17761">
    <property type="entry name" value="DUF1016_N"/>
    <property type="match status" value="1"/>
</dbReference>
<dbReference type="EMBL" id="JBEPLS010000023">
    <property type="protein sequence ID" value="MET3605776.1"/>
    <property type="molecule type" value="Genomic_DNA"/>
</dbReference>
<dbReference type="PANTHER" id="PTHR30547">
    <property type="entry name" value="UNCHARACTERIZED PROTEIN YHCG-RELATED"/>
    <property type="match status" value="1"/>
</dbReference>
<reference evidence="2 3" key="1">
    <citation type="submission" date="2024-06" db="EMBL/GenBank/DDBJ databases">
        <title>Genomic Encyclopedia of Type Strains, Phase IV (KMG-IV): sequencing the most valuable type-strain genomes for metagenomic binning, comparative biology and taxonomic classification.</title>
        <authorList>
            <person name="Goeker M."/>
        </authorList>
    </citation>
    <scope>NUCLEOTIDE SEQUENCE [LARGE SCALE GENOMIC DNA]</scope>
    <source>
        <strain evidence="2 3">D-501</strain>
    </source>
</reference>
<evidence type="ECO:0000313" key="3">
    <source>
        <dbReference type="Proteomes" id="UP001549111"/>
    </source>
</evidence>
<keyword evidence="3" id="KW-1185">Reference proteome</keyword>
<evidence type="ECO:0000313" key="2">
    <source>
        <dbReference type="EMBL" id="MET3605776.1"/>
    </source>
</evidence>